<dbReference type="EMBL" id="JACXAA010000009">
    <property type="protein sequence ID" value="MBD2755616.1"/>
    <property type="molecule type" value="Genomic_DNA"/>
</dbReference>
<evidence type="ECO:0000256" key="9">
    <source>
        <dbReference type="ARBA" id="ARBA00023237"/>
    </source>
</evidence>
<evidence type="ECO:0000259" key="13">
    <source>
        <dbReference type="Pfam" id="PF00593"/>
    </source>
</evidence>
<evidence type="ECO:0000259" key="14">
    <source>
        <dbReference type="Pfam" id="PF07715"/>
    </source>
</evidence>
<comment type="subcellular location">
    <subcellularLocation>
        <location evidence="1 10">Cell outer membrane</location>
        <topology evidence="1 10">Multi-pass membrane protein</topology>
    </subcellularLocation>
</comment>
<evidence type="ECO:0000256" key="4">
    <source>
        <dbReference type="ARBA" id="ARBA00022692"/>
    </source>
</evidence>
<feature type="signal peptide" evidence="12">
    <location>
        <begin position="1"/>
        <end position="24"/>
    </location>
</feature>
<dbReference type="SUPFAM" id="SSF49464">
    <property type="entry name" value="Carboxypeptidase regulatory domain-like"/>
    <property type="match status" value="1"/>
</dbReference>
<dbReference type="InterPro" id="IPR039426">
    <property type="entry name" value="TonB-dep_rcpt-like"/>
</dbReference>
<evidence type="ECO:0000256" key="12">
    <source>
        <dbReference type="SAM" id="SignalP"/>
    </source>
</evidence>
<dbReference type="Proteomes" id="UP000653797">
    <property type="component" value="Unassembled WGS sequence"/>
</dbReference>
<keyword evidence="16" id="KW-1185">Reference proteome</keyword>
<evidence type="ECO:0000256" key="7">
    <source>
        <dbReference type="ARBA" id="ARBA00023136"/>
    </source>
</evidence>
<feature type="chain" id="PRO_5037003559" evidence="12">
    <location>
        <begin position="25"/>
        <end position="928"/>
    </location>
</feature>
<organism evidence="15 16">
    <name type="scientific">Spirosoma validum</name>
    <dbReference type="NCBI Taxonomy" id="2771355"/>
    <lineage>
        <taxon>Bacteria</taxon>
        <taxon>Pseudomonadati</taxon>
        <taxon>Bacteroidota</taxon>
        <taxon>Cytophagia</taxon>
        <taxon>Cytophagales</taxon>
        <taxon>Cytophagaceae</taxon>
        <taxon>Spirosoma</taxon>
    </lineage>
</organism>
<feature type="domain" description="TonB-dependent receptor plug" evidence="14">
    <location>
        <begin position="123"/>
        <end position="229"/>
    </location>
</feature>
<keyword evidence="9 10" id="KW-0998">Cell outer membrane</keyword>
<comment type="caution">
    <text evidence="15">The sequence shown here is derived from an EMBL/GenBank/DDBJ whole genome shotgun (WGS) entry which is preliminary data.</text>
</comment>
<dbReference type="InterPro" id="IPR037066">
    <property type="entry name" value="Plug_dom_sf"/>
</dbReference>
<evidence type="ECO:0000256" key="8">
    <source>
        <dbReference type="ARBA" id="ARBA00023170"/>
    </source>
</evidence>
<dbReference type="AlphaFoldDB" id="A0A927B4R5"/>
<evidence type="ECO:0000256" key="1">
    <source>
        <dbReference type="ARBA" id="ARBA00004571"/>
    </source>
</evidence>
<keyword evidence="2 10" id="KW-0813">Transport</keyword>
<keyword evidence="8 15" id="KW-0675">Receptor</keyword>
<keyword evidence="3 10" id="KW-1134">Transmembrane beta strand</keyword>
<evidence type="ECO:0000256" key="10">
    <source>
        <dbReference type="PROSITE-ProRule" id="PRU01360"/>
    </source>
</evidence>
<evidence type="ECO:0000256" key="3">
    <source>
        <dbReference type="ARBA" id="ARBA00022452"/>
    </source>
</evidence>
<dbReference type="SUPFAM" id="SSF56935">
    <property type="entry name" value="Porins"/>
    <property type="match status" value="1"/>
</dbReference>
<dbReference type="PANTHER" id="PTHR30069:SF29">
    <property type="entry name" value="HEMOGLOBIN AND HEMOGLOBIN-HAPTOGLOBIN-BINDING PROTEIN 1-RELATED"/>
    <property type="match status" value="1"/>
</dbReference>
<dbReference type="Gene3D" id="2.40.170.20">
    <property type="entry name" value="TonB-dependent receptor, beta-barrel domain"/>
    <property type="match status" value="1"/>
</dbReference>
<evidence type="ECO:0000256" key="2">
    <source>
        <dbReference type="ARBA" id="ARBA00022448"/>
    </source>
</evidence>
<dbReference type="Gene3D" id="2.170.130.10">
    <property type="entry name" value="TonB-dependent receptor, plug domain"/>
    <property type="match status" value="1"/>
</dbReference>
<evidence type="ECO:0000313" key="15">
    <source>
        <dbReference type="EMBL" id="MBD2755616.1"/>
    </source>
</evidence>
<keyword evidence="7 10" id="KW-0472">Membrane</keyword>
<dbReference type="RefSeq" id="WP_191041246.1">
    <property type="nucleotide sequence ID" value="NZ_JACXAA010000009.1"/>
</dbReference>
<dbReference type="InterPro" id="IPR036942">
    <property type="entry name" value="Beta-barrel_TonB_sf"/>
</dbReference>
<comment type="similarity">
    <text evidence="10 11">Belongs to the TonB-dependent receptor family.</text>
</comment>
<dbReference type="PANTHER" id="PTHR30069">
    <property type="entry name" value="TONB-DEPENDENT OUTER MEMBRANE RECEPTOR"/>
    <property type="match status" value="1"/>
</dbReference>
<reference evidence="15" key="1">
    <citation type="submission" date="2020-09" db="EMBL/GenBank/DDBJ databases">
        <authorList>
            <person name="Kim M.K."/>
        </authorList>
    </citation>
    <scope>NUCLEOTIDE SEQUENCE</scope>
    <source>
        <strain evidence="15">BT704</strain>
    </source>
</reference>
<dbReference type="Gene3D" id="2.60.40.1120">
    <property type="entry name" value="Carboxypeptidase-like, regulatory domain"/>
    <property type="match status" value="1"/>
</dbReference>
<dbReference type="InterPro" id="IPR008969">
    <property type="entry name" value="CarboxyPept-like_regulatory"/>
</dbReference>
<gene>
    <name evidence="15" type="ORF">IC230_22120</name>
</gene>
<feature type="domain" description="TonB-dependent receptor-like beta-barrel" evidence="13">
    <location>
        <begin position="426"/>
        <end position="899"/>
    </location>
</feature>
<dbReference type="GO" id="GO:0009279">
    <property type="term" value="C:cell outer membrane"/>
    <property type="evidence" value="ECO:0007669"/>
    <property type="project" value="UniProtKB-SubCell"/>
</dbReference>
<evidence type="ECO:0000256" key="5">
    <source>
        <dbReference type="ARBA" id="ARBA00022729"/>
    </source>
</evidence>
<keyword evidence="6 11" id="KW-0798">TonB box</keyword>
<proteinExistence type="inferred from homology"/>
<dbReference type="PROSITE" id="PS52016">
    <property type="entry name" value="TONB_DEPENDENT_REC_3"/>
    <property type="match status" value="1"/>
</dbReference>
<dbReference type="InterPro" id="IPR000531">
    <property type="entry name" value="Beta-barrel_TonB"/>
</dbReference>
<dbReference type="Pfam" id="PF00593">
    <property type="entry name" value="TonB_dep_Rec_b-barrel"/>
    <property type="match status" value="1"/>
</dbReference>
<dbReference type="GO" id="GO:0015344">
    <property type="term" value="F:siderophore uptake transmembrane transporter activity"/>
    <property type="evidence" value="ECO:0007669"/>
    <property type="project" value="TreeGrafter"/>
</dbReference>
<dbReference type="Pfam" id="PF13715">
    <property type="entry name" value="CarbopepD_reg_2"/>
    <property type="match status" value="1"/>
</dbReference>
<keyword evidence="5 12" id="KW-0732">Signal</keyword>
<dbReference type="GO" id="GO:0044718">
    <property type="term" value="P:siderophore transmembrane transport"/>
    <property type="evidence" value="ECO:0007669"/>
    <property type="project" value="TreeGrafter"/>
</dbReference>
<evidence type="ECO:0000256" key="6">
    <source>
        <dbReference type="ARBA" id="ARBA00023077"/>
    </source>
</evidence>
<evidence type="ECO:0000313" key="16">
    <source>
        <dbReference type="Proteomes" id="UP000653797"/>
    </source>
</evidence>
<evidence type="ECO:0000256" key="11">
    <source>
        <dbReference type="RuleBase" id="RU003357"/>
    </source>
</evidence>
<keyword evidence="4 10" id="KW-0812">Transmembrane</keyword>
<dbReference type="InterPro" id="IPR012910">
    <property type="entry name" value="Plug_dom"/>
</dbReference>
<protein>
    <submittedName>
        <fullName evidence="15">TonB-dependent receptor</fullName>
    </submittedName>
</protein>
<accession>A0A927B4R5</accession>
<sequence>MKTIYIHILFVVFLSAVFSSTAWAQKTQLTGTITDTETGKPLAGATVILKGGKQGTVTDNQGRFSLSVSDASPKAITVSMIGYDRQEVKLSDNQGLAIQLRSSSEQLDQVVVAASRVEESILRSPVSIEKLDARAVRQTPSANYFEALNNLKGVDMVTSGLTYRQINTRGFNSTGNSRFLQLVDGVDNQSPGLGFSVGNLLGVSDLDVESAELIPGAASALYGPVAFNGLLYTKTKSPFDYQGLSVQQRTGVNHVADPTGDGAKLFSETSVRYAKAFSNRLAFKLNASYLKGRDWYAADYTDIDPNTNPEQRGANNPGRNALNIYGDEVAQTLTGIGRVSRTGYAEKDLTNYDVYSLKLNGALHYRITNSIEAIYAINVSQGTANYTGSSRFMLNDFRLTQHRLELRGKNFFVRAYSTAENSNNSYNTRSLGQLINRTWVRDLSGNVVTPDKADATWFERYGAAFSGSIQGVAGQNNDAARAFADQGRYVPGSAEFDQEKDRYIHIAGLQGAGVLSQSKFYHVEGLYDFSSHLPAISLQAGGNVRYYAMETNGTLFEDKVNKVRVSEFGAFVQASKTLLSDKLKIMLSGRYDKNQNFAGNFTPRASAVFSPNDAHHFRASYQTGFRNPTVPDQFIKLNVGPIIILGGAPANSAGLNAYENSFTSASVGAFGAAFGQDLAAGTPFPQAVAKNKDKLVKSNVPYIRPEQLQSFEIGYKGLLTPRFLVDLSYYHGQYRNFLINQVVISPKSDVLLADGSVNPAAAADVLTAANRQAFQLYTNAADRVSTDGASAGLTATLNRDYLLNANATWAQFNILDANPNNIPAFNTPRFKTNVVLSNDRITDRVGFSIAWHWQEAFDWYGTFTENRPGRIPSYSLLDAQVSYRVPSLKTTLKLGASNLANNYVVQAYGSSAVGGLYYLTLTFDELMR</sequence>
<dbReference type="Pfam" id="PF07715">
    <property type="entry name" value="Plug"/>
    <property type="match status" value="1"/>
</dbReference>
<name>A0A927B4R5_9BACT</name>